<organism evidence="1 2">
    <name type="scientific">Bacillus benzoevorans</name>
    <dbReference type="NCBI Taxonomy" id="1456"/>
    <lineage>
        <taxon>Bacteria</taxon>
        <taxon>Bacillati</taxon>
        <taxon>Bacillota</taxon>
        <taxon>Bacilli</taxon>
        <taxon>Bacillales</taxon>
        <taxon>Bacillaceae</taxon>
        <taxon>Bacillus</taxon>
    </lineage>
</organism>
<evidence type="ECO:0000313" key="2">
    <source>
        <dbReference type="Proteomes" id="UP000531594"/>
    </source>
</evidence>
<dbReference type="Proteomes" id="UP000531594">
    <property type="component" value="Unassembled WGS sequence"/>
</dbReference>
<proteinExistence type="predicted"/>
<protein>
    <submittedName>
        <fullName evidence="1">Uncharacterized protein</fullName>
    </submittedName>
</protein>
<reference evidence="1 2" key="1">
    <citation type="submission" date="2020-08" db="EMBL/GenBank/DDBJ databases">
        <title>Genomic Encyclopedia of Type Strains, Phase IV (KMG-IV): sequencing the most valuable type-strain genomes for metagenomic binning, comparative biology and taxonomic classification.</title>
        <authorList>
            <person name="Goeker M."/>
        </authorList>
    </citation>
    <scope>NUCLEOTIDE SEQUENCE [LARGE SCALE GENOMIC DNA]</scope>
    <source>
        <strain evidence="1 2">DSM 5391</strain>
    </source>
</reference>
<name>A0A7X0HTR5_9BACI</name>
<dbReference type="RefSeq" id="WP_184527959.1">
    <property type="nucleotide sequence ID" value="NZ_JACHGK010000013.1"/>
</dbReference>
<gene>
    <name evidence="1" type="ORF">HNR53_003371</name>
</gene>
<sequence>MATLKQPIKKTGYDDIDSILIEAHKLIQESNKLQKDIEVAVKFKPQNPFKSRRKRKIVKV</sequence>
<comment type="caution">
    <text evidence="1">The sequence shown here is derived from an EMBL/GenBank/DDBJ whole genome shotgun (WGS) entry which is preliminary data.</text>
</comment>
<accession>A0A7X0HTR5</accession>
<dbReference type="EMBL" id="JACHGK010000013">
    <property type="protein sequence ID" value="MBB6446707.1"/>
    <property type="molecule type" value="Genomic_DNA"/>
</dbReference>
<keyword evidence="2" id="KW-1185">Reference proteome</keyword>
<evidence type="ECO:0000313" key="1">
    <source>
        <dbReference type="EMBL" id="MBB6446707.1"/>
    </source>
</evidence>
<dbReference type="AlphaFoldDB" id="A0A7X0HTR5"/>